<dbReference type="PROSITE" id="PS50157">
    <property type="entry name" value="ZINC_FINGER_C2H2_2"/>
    <property type="match status" value="1"/>
</dbReference>
<dbReference type="EMBL" id="LYCR01000094">
    <property type="protein sequence ID" value="OGM42169.1"/>
    <property type="molecule type" value="Genomic_DNA"/>
</dbReference>
<keyword evidence="1" id="KW-0479">Metal-binding</keyword>
<dbReference type="AlphaFoldDB" id="A0A1F7ZSC6"/>
<keyword evidence="1" id="KW-0862">Zinc</keyword>
<dbReference type="STRING" id="109264.A0A1F7ZSC6"/>
<dbReference type="SMART" id="SM00355">
    <property type="entry name" value="ZnF_C2H2"/>
    <property type="match status" value="3"/>
</dbReference>
<evidence type="ECO:0000313" key="5">
    <source>
        <dbReference type="Proteomes" id="UP000179179"/>
    </source>
</evidence>
<evidence type="ECO:0000259" key="3">
    <source>
        <dbReference type="PROSITE" id="PS50157"/>
    </source>
</evidence>
<dbReference type="Gene3D" id="3.30.160.60">
    <property type="entry name" value="Classic Zinc Finger"/>
    <property type="match status" value="1"/>
</dbReference>
<feature type="region of interest" description="Disordered" evidence="2">
    <location>
        <begin position="196"/>
        <end position="242"/>
    </location>
</feature>
<name>A0A1F7ZSC6_9EURO</name>
<dbReference type="InterPro" id="IPR013087">
    <property type="entry name" value="Znf_C2H2_type"/>
</dbReference>
<dbReference type="Proteomes" id="UP000179179">
    <property type="component" value="Unassembled WGS sequence"/>
</dbReference>
<reference evidence="4 5" key="1">
    <citation type="journal article" date="2016" name="Genome Biol. Evol.">
        <title>Draft genome sequence of an aflatoxigenic Aspergillus species, A. bombycis.</title>
        <authorList>
            <person name="Moore G.G."/>
            <person name="Mack B.M."/>
            <person name="Beltz S.B."/>
            <person name="Gilbert M.K."/>
        </authorList>
    </citation>
    <scope>NUCLEOTIDE SEQUENCE [LARGE SCALE GENOMIC DNA]</scope>
    <source>
        <strain evidence="5">NRRL 26010</strain>
    </source>
</reference>
<dbReference type="GeneID" id="34452724"/>
<evidence type="ECO:0000256" key="1">
    <source>
        <dbReference type="PROSITE-ProRule" id="PRU00042"/>
    </source>
</evidence>
<feature type="domain" description="C2H2-type" evidence="3">
    <location>
        <begin position="306"/>
        <end position="334"/>
    </location>
</feature>
<gene>
    <name evidence="4" type="ORF">ABOM_009334</name>
</gene>
<accession>A0A1F7ZSC6</accession>
<feature type="region of interest" description="Disordered" evidence="2">
    <location>
        <begin position="103"/>
        <end position="182"/>
    </location>
</feature>
<evidence type="ECO:0000313" key="4">
    <source>
        <dbReference type="EMBL" id="OGM42169.1"/>
    </source>
</evidence>
<organism evidence="4 5">
    <name type="scientific">Aspergillus bombycis</name>
    <dbReference type="NCBI Taxonomy" id="109264"/>
    <lineage>
        <taxon>Eukaryota</taxon>
        <taxon>Fungi</taxon>
        <taxon>Dikarya</taxon>
        <taxon>Ascomycota</taxon>
        <taxon>Pezizomycotina</taxon>
        <taxon>Eurotiomycetes</taxon>
        <taxon>Eurotiomycetidae</taxon>
        <taxon>Eurotiales</taxon>
        <taxon>Aspergillaceae</taxon>
        <taxon>Aspergillus</taxon>
    </lineage>
</organism>
<keyword evidence="5" id="KW-1185">Reference proteome</keyword>
<feature type="compositionally biased region" description="Basic residues" evidence="2">
    <location>
        <begin position="161"/>
        <end position="175"/>
    </location>
</feature>
<dbReference type="OrthoDB" id="5399138at2759"/>
<feature type="region of interest" description="Disordered" evidence="2">
    <location>
        <begin position="491"/>
        <end position="516"/>
    </location>
</feature>
<dbReference type="PROSITE" id="PS00028">
    <property type="entry name" value="ZINC_FINGER_C2H2_1"/>
    <property type="match status" value="1"/>
</dbReference>
<dbReference type="GO" id="GO:0008270">
    <property type="term" value="F:zinc ion binding"/>
    <property type="evidence" value="ECO:0007669"/>
    <property type="project" value="UniProtKB-KW"/>
</dbReference>
<feature type="region of interest" description="Disordered" evidence="2">
    <location>
        <begin position="276"/>
        <end position="298"/>
    </location>
</feature>
<comment type="caution">
    <text evidence="4">The sequence shown here is derived from an EMBL/GenBank/DDBJ whole genome shotgun (WGS) entry which is preliminary data.</text>
</comment>
<feature type="compositionally biased region" description="Polar residues" evidence="2">
    <location>
        <begin position="31"/>
        <end position="43"/>
    </location>
</feature>
<keyword evidence="1" id="KW-0863">Zinc-finger</keyword>
<dbReference type="RefSeq" id="XP_022385886.1">
    <property type="nucleotide sequence ID" value="XM_022536462.1"/>
</dbReference>
<proteinExistence type="predicted"/>
<sequence>MADDDPFPRPFALWLTNAYGQQAKDRGGPPATSSLLPTDNTASWKAGDAQLPQCATANLIDRSMLPSGLHPGQGTTPQPYQYFSGWDNILRQTRSINAYGDEATQAGGRYSPHAGTSQPAKRPYHESAVDSPFDGMDTSPHIEAQMAYGESTVDRPSHGGSRQRKPQTRSSHPRRQSPCLRQGAAQEVTAALTPDSEHIIDSLGGRRRRSPDEEPDLMIDGLNASRHADAGHTSVEETSNARRCKRLQRTTCNCASTCSNSQALDCNRQPDRSARFDKFHTKTQRRVRRKDSKRDEKSTDQKRRSFYCTFCGDAFKYKYDWVRHENSLHLDRETWICEPKDGSVVSPVTGKRQCVYCSDPEPTAEHLEEHNHSTCAGAVRSFARKDHLVQHLRLVHRVNEIPAIDGWRKEAPPFVCQCGFCDRQLNSWTERVDHLADHFRKGCTMREWQRGHGLPQEIAEQVRNMMPPYHTGEETATTCLVSLEGRRVNEGIQQGSMSTKRPDQVGSDDEAGTTGLPDILSRDMSLYGFSNHLALHLSRFARIQVQQGVVPTDEMFQQESRRLLMDYENGAPM</sequence>
<protein>
    <recommendedName>
        <fullName evidence="3">C2H2-type domain-containing protein</fullName>
    </recommendedName>
</protein>
<evidence type="ECO:0000256" key="2">
    <source>
        <dbReference type="SAM" id="MobiDB-lite"/>
    </source>
</evidence>
<feature type="compositionally biased region" description="Basic residues" evidence="2">
    <location>
        <begin position="281"/>
        <end position="291"/>
    </location>
</feature>
<feature type="region of interest" description="Disordered" evidence="2">
    <location>
        <begin position="22"/>
        <end position="46"/>
    </location>
</feature>